<reference evidence="2" key="1">
    <citation type="submission" date="2021-03" db="EMBL/GenBank/DDBJ databases">
        <authorList>
            <person name="Tagirdzhanova G."/>
        </authorList>
    </citation>
    <scope>NUCLEOTIDE SEQUENCE</scope>
</reference>
<dbReference type="AlphaFoldDB" id="A0A8H3PGI7"/>
<feature type="region of interest" description="Disordered" evidence="1">
    <location>
        <begin position="144"/>
        <end position="174"/>
    </location>
</feature>
<evidence type="ECO:0000256" key="1">
    <source>
        <dbReference type="SAM" id="MobiDB-lite"/>
    </source>
</evidence>
<feature type="region of interest" description="Disordered" evidence="1">
    <location>
        <begin position="194"/>
        <end position="218"/>
    </location>
</feature>
<keyword evidence="3" id="KW-1185">Reference proteome</keyword>
<dbReference type="Proteomes" id="UP000664203">
    <property type="component" value="Unassembled WGS sequence"/>
</dbReference>
<comment type="caution">
    <text evidence="2">The sequence shown here is derived from an EMBL/GenBank/DDBJ whole genome shotgun (WGS) entry which is preliminary data.</text>
</comment>
<name>A0A8H3PGI7_9LECA</name>
<dbReference type="EMBL" id="CAJPDR010000622">
    <property type="protein sequence ID" value="CAF9940801.1"/>
    <property type="molecule type" value="Genomic_DNA"/>
</dbReference>
<organism evidence="2 3">
    <name type="scientific">Alectoria fallacina</name>
    <dbReference type="NCBI Taxonomy" id="1903189"/>
    <lineage>
        <taxon>Eukaryota</taxon>
        <taxon>Fungi</taxon>
        <taxon>Dikarya</taxon>
        <taxon>Ascomycota</taxon>
        <taxon>Pezizomycotina</taxon>
        <taxon>Lecanoromycetes</taxon>
        <taxon>OSLEUM clade</taxon>
        <taxon>Lecanoromycetidae</taxon>
        <taxon>Lecanorales</taxon>
        <taxon>Lecanorineae</taxon>
        <taxon>Parmeliaceae</taxon>
        <taxon>Alectoria</taxon>
    </lineage>
</organism>
<evidence type="ECO:0000313" key="3">
    <source>
        <dbReference type="Proteomes" id="UP000664203"/>
    </source>
</evidence>
<protein>
    <submittedName>
        <fullName evidence="2">Uncharacterized protein</fullName>
    </submittedName>
</protein>
<evidence type="ECO:0000313" key="2">
    <source>
        <dbReference type="EMBL" id="CAF9940801.1"/>
    </source>
</evidence>
<accession>A0A8H3PGI7</accession>
<sequence length="235" mass="23950">MRLFSFSRNLLFTAASRIQPDPGTPPVQTQQQQPTTSPSTIPASTATPIPTPTPTTLEPRRYIPTPQSFFIDTSTVLDIINGTTYFLTFTDVTYGTLHVPYVPPPPNTTTATDTASRAAPPCSTAPVADSGACSAAAAVVGASPTSKSRTVANVGGEEGVTQSTTSGGKGNGNVATVTPTVTVLDVEMGSVVPKGTATWAGGTQRSGGGKGRGRRGKGGWAWVAGGLVGGWVGGW</sequence>
<proteinExistence type="predicted"/>
<feature type="region of interest" description="Disordered" evidence="1">
    <location>
        <begin position="15"/>
        <end position="61"/>
    </location>
</feature>
<feature type="compositionally biased region" description="Low complexity" evidence="1">
    <location>
        <begin position="26"/>
        <end position="48"/>
    </location>
</feature>
<gene>
    <name evidence="2" type="ORF">ALECFALPRED_008867</name>
</gene>